<evidence type="ECO:0000313" key="7">
    <source>
        <dbReference type="EMBL" id="GBD67358.1"/>
    </source>
</evidence>
<feature type="binding site" evidence="6">
    <location>
        <position position="210"/>
    </location>
    <ligand>
        <name>pyruvate</name>
        <dbReference type="ChEBI" id="CHEBI:15361"/>
    </ligand>
</feature>
<evidence type="ECO:0000256" key="2">
    <source>
        <dbReference type="ARBA" id="ARBA00023239"/>
    </source>
</evidence>
<keyword evidence="8" id="KW-1185">Reference proteome</keyword>
<dbReference type="GO" id="GO:0044281">
    <property type="term" value="P:small molecule metabolic process"/>
    <property type="evidence" value="ECO:0007669"/>
    <property type="project" value="UniProtKB-ARBA"/>
</dbReference>
<dbReference type="RefSeq" id="WP_103103263.1">
    <property type="nucleotide sequence ID" value="NZ_BDEC01000006.1"/>
</dbReference>
<proteinExistence type="inferred from homology"/>
<evidence type="ECO:0000256" key="6">
    <source>
        <dbReference type="PIRSR" id="PIRSR001365-2"/>
    </source>
</evidence>
<organism evidence="7 8">
    <name type="scientific">Tetragenococcus halophilus subsp. halophilus</name>
    <dbReference type="NCBI Taxonomy" id="1513897"/>
    <lineage>
        <taxon>Bacteria</taxon>
        <taxon>Bacillati</taxon>
        <taxon>Bacillota</taxon>
        <taxon>Bacilli</taxon>
        <taxon>Lactobacillales</taxon>
        <taxon>Enterococcaceae</taxon>
        <taxon>Tetragenococcus</taxon>
    </lineage>
</organism>
<dbReference type="SUPFAM" id="SSF51569">
    <property type="entry name" value="Aldolase"/>
    <property type="match status" value="1"/>
</dbReference>
<dbReference type="PROSITE" id="PS00666">
    <property type="entry name" value="DHDPS_2"/>
    <property type="match status" value="1"/>
</dbReference>
<sequence length="298" mass="33192">MELEDLKGIIVPLLTPVDEDENIDEKRLRKIVEHVITHGIHGILAFGSNSEFYMFDEDEQIKGMKIIIDQTKGRLPLYFGIGAIRTKHAVRLAKKAAQLDIDGISILQPMFIRPTEEALYNHFKTIAEAVPEKFVLLYNNPGKTGYAISLNNVEKLAHNVKNIVGIKDSSGDLTYTSEVIRRNNDIGFRVFTGKDTITYPGLCIGAVGAVMSTGNMFTELVTSIYNNYVEGHYEKALELQFKLNPIRISQDAASFPAATKDMANLLEMDVGKSVLPTSESKGKVLEDMKKKIKDADLL</sequence>
<feature type="active site" description="Proton donor/acceptor" evidence="5">
    <location>
        <position position="138"/>
    </location>
</feature>
<gene>
    <name evidence="7" type="ORF">TEHN7118_0164</name>
</gene>
<dbReference type="GO" id="GO:0008840">
    <property type="term" value="F:4-hydroxy-tetrahydrodipicolinate synthase activity"/>
    <property type="evidence" value="ECO:0007669"/>
    <property type="project" value="TreeGrafter"/>
</dbReference>
<dbReference type="InterPro" id="IPR002220">
    <property type="entry name" value="DapA-like"/>
</dbReference>
<evidence type="ECO:0000256" key="5">
    <source>
        <dbReference type="PIRSR" id="PIRSR001365-1"/>
    </source>
</evidence>
<dbReference type="Pfam" id="PF00701">
    <property type="entry name" value="DHDPS"/>
    <property type="match status" value="1"/>
</dbReference>
<dbReference type="AlphaFoldDB" id="A0A2H6CQU1"/>
<dbReference type="SMART" id="SM01130">
    <property type="entry name" value="DHDPS"/>
    <property type="match status" value="1"/>
</dbReference>
<dbReference type="Proteomes" id="UP000236214">
    <property type="component" value="Unassembled WGS sequence"/>
</dbReference>
<evidence type="ECO:0000256" key="3">
    <source>
        <dbReference type="ARBA" id="ARBA00023270"/>
    </source>
</evidence>
<evidence type="ECO:0000313" key="8">
    <source>
        <dbReference type="Proteomes" id="UP000236214"/>
    </source>
</evidence>
<dbReference type="EMBL" id="BDEC01000006">
    <property type="protein sequence ID" value="GBD67358.1"/>
    <property type="molecule type" value="Genomic_DNA"/>
</dbReference>
<dbReference type="InterPro" id="IPR013785">
    <property type="entry name" value="Aldolase_TIM"/>
</dbReference>
<comment type="similarity">
    <text evidence="1 4">Belongs to the DapA family.</text>
</comment>
<evidence type="ECO:0000256" key="1">
    <source>
        <dbReference type="ARBA" id="ARBA00007592"/>
    </source>
</evidence>
<evidence type="ECO:0008006" key="9">
    <source>
        <dbReference type="Google" id="ProtNLM"/>
    </source>
</evidence>
<dbReference type="PANTHER" id="PTHR12128:SF66">
    <property type="entry name" value="4-HYDROXY-2-OXOGLUTARATE ALDOLASE, MITOCHONDRIAL"/>
    <property type="match status" value="1"/>
</dbReference>
<comment type="caution">
    <text evidence="7">The sequence shown here is derived from an EMBL/GenBank/DDBJ whole genome shotgun (WGS) entry which is preliminary data.</text>
</comment>
<dbReference type="PANTHER" id="PTHR12128">
    <property type="entry name" value="DIHYDRODIPICOLINATE SYNTHASE"/>
    <property type="match status" value="1"/>
</dbReference>
<dbReference type="CDD" id="cd00408">
    <property type="entry name" value="DHDPS-like"/>
    <property type="match status" value="1"/>
</dbReference>
<keyword evidence="2 4" id="KW-0456">Lyase</keyword>
<feature type="active site" description="Schiff-base intermediate with substrate" evidence="5">
    <location>
        <position position="167"/>
    </location>
</feature>
<keyword evidence="3" id="KW-0704">Schiff base</keyword>
<reference evidence="7 8" key="1">
    <citation type="submission" date="2016-05" db="EMBL/GenBank/DDBJ databases">
        <title>Whole genome sequencing of Tetragenococcus halophilus subsp. halophilus NISL 7118.</title>
        <authorList>
            <person name="Shiwa Y."/>
            <person name="Nishimura I."/>
            <person name="Yoshikawa H."/>
            <person name="Koyama Y."/>
            <person name="Oguma T."/>
        </authorList>
    </citation>
    <scope>NUCLEOTIDE SEQUENCE [LARGE SCALE GENOMIC DNA]</scope>
    <source>
        <strain evidence="7 8">NISL 7118</strain>
    </source>
</reference>
<evidence type="ECO:0000256" key="4">
    <source>
        <dbReference type="PIRNR" id="PIRNR001365"/>
    </source>
</evidence>
<dbReference type="PIRSF" id="PIRSF001365">
    <property type="entry name" value="DHDPS"/>
    <property type="match status" value="1"/>
</dbReference>
<dbReference type="InterPro" id="IPR020625">
    <property type="entry name" value="Schiff_base-form_aldolases_AS"/>
</dbReference>
<dbReference type="Gene3D" id="3.20.20.70">
    <property type="entry name" value="Aldolase class I"/>
    <property type="match status" value="1"/>
</dbReference>
<name>A0A2H6CQU1_TETHA</name>
<protein>
    <recommendedName>
        <fullName evidence="9">Dihydrodipicolinate synthase family protein</fullName>
    </recommendedName>
</protein>
<dbReference type="PRINTS" id="PR00146">
    <property type="entry name" value="DHPICSNTHASE"/>
</dbReference>
<accession>A0A2H6CQU1</accession>